<evidence type="ECO:0000313" key="2">
    <source>
        <dbReference type="Proteomes" id="UP000319349"/>
    </source>
</evidence>
<gene>
    <name evidence="1" type="ORF">E4A48_13525</name>
</gene>
<sequence>MQKPRDNFPLINELNQHRLMYETYLDEVNNAEAHYAIERAESVILGANFSYFLDKVPGELNKVSMSSIFAEE</sequence>
<protein>
    <submittedName>
        <fullName evidence="1">Uncharacterized protein</fullName>
    </submittedName>
</protein>
<name>A0A514EEZ8_9XANT</name>
<evidence type="ECO:0000313" key="1">
    <source>
        <dbReference type="EMBL" id="QDI04571.1"/>
    </source>
</evidence>
<dbReference type="AlphaFoldDB" id="A0A514EEZ8"/>
<proteinExistence type="predicted"/>
<reference evidence="1 2" key="1">
    <citation type="submission" date="2019-03" db="EMBL/GenBank/DDBJ databases">
        <title>Tal1 in Xanthomonas translucens pv. cerealis Contributes to Virulence in Bacterial Leaf Streak of Wheat.</title>
        <authorList>
            <person name="Shah S.M.A."/>
            <person name="Haq F."/>
            <person name="Ma W."/>
            <person name="Xu X."/>
            <person name="Wang S."/>
            <person name="Xu Z."/>
            <person name="Zou L."/>
            <person name="Zhu B."/>
            <person name="Chen G."/>
        </authorList>
    </citation>
    <scope>NUCLEOTIDE SEQUENCE [LARGE SCALE GENOMIC DNA]</scope>
    <source>
        <strain evidence="1 2">01</strain>
    </source>
</reference>
<dbReference type="Proteomes" id="UP000319349">
    <property type="component" value="Chromosome"/>
</dbReference>
<accession>A0A514EEZ8</accession>
<dbReference type="RefSeq" id="WP_142742583.1">
    <property type="nucleotide sequence ID" value="NZ_CP038228.1"/>
</dbReference>
<keyword evidence="2" id="KW-1185">Reference proteome</keyword>
<dbReference type="EMBL" id="CP038228">
    <property type="protein sequence ID" value="QDI04571.1"/>
    <property type="molecule type" value="Genomic_DNA"/>
</dbReference>
<organism evidence="1 2">
    <name type="scientific">Xanthomonas cerealis pv. cerealis</name>
    <dbReference type="NCBI Taxonomy" id="152263"/>
    <lineage>
        <taxon>Bacteria</taxon>
        <taxon>Pseudomonadati</taxon>
        <taxon>Pseudomonadota</taxon>
        <taxon>Gammaproteobacteria</taxon>
        <taxon>Lysobacterales</taxon>
        <taxon>Lysobacteraceae</taxon>
        <taxon>Xanthomonas</taxon>
        <taxon>Xanthomonas translucens group</taxon>
        <taxon>Xanthomonas cerealis</taxon>
    </lineage>
</organism>